<dbReference type="InterPro" id="IPR049704">
    <property type="entry name" value="Aminotrans_3_PPA_site"/>
</dbReference>
<evidence type="ECO:0000256" key="4">
    <source>
        <dbReference type="ARBA" id="ARBA00022679"/>
    </source>
</evidence>
<protein>
    <submittedName>
        <fullName evidence="7">4-aminobutyrate--2-oxoglutarate transaminase</fullName>
        <ecNumber evidence="7">2.6.1.19</ecNumber>
    </submittedName>
</protein>
<proteinExistence type="inferred from homology"/>
<dbReference type="Proteomes" id="UP001597322">
    <property type="component" value="Unassembled WGS sequence"/>
</dbReference>
<evidence type="ECO:0000256" key="1">
    <source>
        <dbReference type="ARBA" id="ARBA00001933"/>
    </source>
</evidence>
<sequence>MQNQEIASRRADAISRGVGVTTQVYADKAQNAEIWDVEGRRYIDFAAGIAVVNTGHRHPKVIAAVKDQLDHFTHTCHQVVPYENYVRLAERLNQLVPGSFKKKTIFVTTGAEAVENAVKIARAATNRSAVIAFTGGFHGRTFMAMTLTGKVVPYKNGFGPMVPDVFHVPFPVDLHGQSMEDSLSVLDKMFKADVDPGRVAAFIVEPVQGEGGFYEVPRAFMQKLREIADKHGILLIADEVQTGFARTGKLFAMEHYGVVADLTTMAKGLGGGFPIAAVTGRADIMDAPGPGGLGGTYGGNPIGIAAGNAVLDVIEEEKLNDRAVSLGNRLKQKLEGLREAVPQIADVRGPGFMNAVEFNLPGSKTPNAEFTNKVRERALQKGLILLTCGVYGNVIRFLAPITIEDDVFNEALSILETTLRECASEA</sequence>
<keyword evidence="3 7" id="KW-0032">Aminotransferase</keyword>
<evidence type="ECO:0000313" key="7">
    <source>
        <dbReference type="EMBL" id="MFD1744853.1"/>
    </source>
</evidence>
<dbReference type="InterPro" id="IPR004632">
    <property type="entry name" value="4NH2But_aminotransferase_bac"/>
</dbReference>
<dbReference type="NCBIfam" id="TIGR00700">
    <property type="entry name" value="GABAtrnsam"/>
    <property type="match status" value="1"/>
</dbReference>
<dbReference type="InterPro" id="IPR015424">
    <property type="entry name" value="PyrdxlP-dep_Trfase"/>
</dbReference>
<dbReference type="InterPro" id="IPR015421">
    <property type="entry name" value="PyrdxlP-dep_Trfase_major"/>
</dbReference>
<evidence type="ECO:0000313" key="8">
    <source>
        <dbReference type="Proteomes" id="UP001597322"/>
    </source>
</evidence>
<dbReference type="Gene3D" id="3.40.640.10">
    <property type="entry name" value="Type I PLP-dependent aspartate aminotransferase-like (Major domain)"/>
    <property type="match status" value="1"/>
</dbReference>
<dbReference type="InterPro" id="IPR005814">
    <property type="entry name" value="Aminotrans_3"/>
</dbReference>
<organism evidence="7 8">
    <name type="scientific">Rhizobium helianthi</name>
    <dbReference type="NCBI Taxonomy" id="1132695"/>
    <lineage>
        <taxon>Bacteria</taxon>
        <taxon>Pseudomonadati</taxon>
        <taxon>Pseudomonadota</taxon>
        <taxon>Alphaproteobacteria</taxon>
        <taxon>Hyphomicrobiales</taxon>
        <taxon>Rhizobiaceae</taxon>
        <taxon>Rhizobium/Agrobacterium group</taxon>
        <taxon>Rhizobium</taxon>
    </lineage>
</organism>
<dbReference type="EMBL" id="JBHUEQ010000006">
    <property type="protein sequence ID" value="MFD1744853.1"/>
    <property type="molecule type" value="Genomic_DNA"/>
</dbReference>
<evidence type="ECO:0000256" key="2">
    <source>
        <dbReference type="ARBA" id="ARBA00008954"/>
    </source>
</evidence>
<dbReference type="InterPro" id="IPR050103">
    <property type="entry name" value="Class-III_PLP-dep_AT"/>
</dbReference>
<keyword evidence="4 7" id="KW-0808">Transferase</keyword>
<gene>
    <name evidence="7" type="ORF">ACFSE1_05200</name>
</gene>
<keyword evidence="5 6" id="KW-0663">Pyridoxal phosphate</keyword>
<dbReference type="PIRSF" id="PIRSF000521">
    <property type="entry name" value="Transaminase_4ab_Lys_Orn"/>
    <property type="match status" value="1"/>
</dbReference>
<dbReference type="CDD" id="cd00610">
    <property type="entry name" value="OAT_like"/>
    <property type="match status" value="1"/>
</dbReference>
<comment type="cofactor">
    <cofactor evidence="1">
        <name>pyridoxal 5'-phosphate</name>
        <dbReference type="ChEBI" id="CHEBI:597326"/>
    </cofactor>
</comment>
<dbReference type="SUPFAM" id="SSF53383">
    <property type="entry name" value="PLP-dependent transferases"/>
    <property type="match status" value="1"/>
</dbReference>
<comment type="similarity">
    <text evidence="2 6">Belongs to the class-III pyridoxal-phosphate-dependent aminotransferase family.</text>
</comment>
<evidence type="ECO:0000256" key="3">
    <source>
        <dbReference type="ARBA" id="ARBA00022576"/>
    </source>
</evidence>
<dbReference type="InterPro" id="IPR015422">
    <property type="entry name" value="PyrdxlP-dep_Trfase_small"/>
</dbReference>
<evidence type="ECO:0000256" key="6">
    <source>
        <dbReference type="RuleBase" id="RU003560"/>
    </source>
</evidence>
<evidence type="ECO:0000256" key="5">
    <source>
        <dbReference type="ARBA" id="ARBA00022898"/>
    </source>
</evidence>
<keyword evidence="8" id="KW-1185">Reference proteome</keyword>
<name>A0ABW4M368_9HYPH</name>
<dbReference type="Gene3D" id="3.90.1150.10">
    <property type="entry name" value="Aspartate Aminotransferase, domain 1"/>
    <property type="match status" value="1"/>
</dbReference>
<dbReference type="PROSITE" id="PS00600">
    <property type="entry name" value="AA_TRANSFER_CLASS_3"/>
    <property type="match status" value="1"/>
</dbReference>
<dbReference type="RefSeq" id="WP_377397869.1">
    <property type="nucleotide sequence ID" value="NZ_JBHUEQ010000006.1"/>
</dbReference>
<dbReference type="GO" id="GO:0034386">
    <property type="term" value="F:4-aminobutyrate:2-oxoglutarate transaminase activity"/>
    <property type="evidence" value="ECO:0007669"/>
    <property type="project" value="UniProtKB-EC"/>
</dbReference>
<dbReference type="NCBIfam" id="NF005692">
    <property type="entry name" value="PRK07495.1"/>
    <property type="match status" value="1"/>
</dbReference>
<comment type="caution">
    <text evidence="7">The sequence shown here is derived from an EMBL/GenBank/DDBJ whole genome shotgun (WGS) entry which is preliminary data.</text>
</comment>
<reference evidence="8" key="1">
    <citation type="journal article" date="2019" name="Int. J. Syst. Evol. Microbiol.">
        <title>The Global Catalogue of Microorganisms (GCM) 10K type strain sequencing project: providing services to taxonomists for standard genome sequencing and annotation.</title>
        <authorList>
            <consortium name="The Broad Institute Genomics Platform"/>
            <consortium name="The Broad Institute Genome Sequencing Center for Infectious Disease"/>
            <person name="Wu L."/>
            <person name="Ma J."/>
        </authorList>
    </citation>
    <scope>NUCLEOTIDE SEQUENCE [LARGE SCALE GENOMIC DNA]</scope>
    <source>
        <strain evidence="8">CG52</strain>
    </source>
</reference>
<dbReference type="EC" id="2.6.1.19" evidence="7"/>
<dbReference type="Pfam" id="PF00202">
    <property type="entry name" value="Aminotran_3"/>
    <property type="match status" value="1"/>
</dbReference>
<accession>A0ABW4M368</accession>
<dbReference type="PANTHER" id="PTHR11986">
    <property type="entry name" value="AMINOTRANSFERASE CLASS III"/>
    <property type="match status" value="1"/>
</dbReference>